<feature type="signal peptide" evidence="1">
    <location>
        <begin position="1"/>
        <end position="22"/>
    </location>
</feature>
<dbReference type="InterPro" id="IPR006059">
    <property type="entry name" value="SBP"/>
</dbReference>
<dbReference type="Gene3D" id="3.40.190.10">
    <property type="entry name" value="Periplasmic binding protein-like II"/>
    <property type="match status" value="2"/>
</dbReference>
<keyword evidence="1" id="KW-0732">Signal</keyword>
<dbReference type="AlphaFoldDB" id="A0A0F4KSP5"/>
<accession>A0A0F4KSP5</accession>
<evidence type="ECO:0000313" key="2">
    <source>
        <dbReference type="EMBL" id="KJY49004.1"/>
    </source>
</evidence>
<dbReference type="Proteomes" id="UP000033648">
    <property type="component" value="Unassembled WGS sequence"/>
</dbReference>
<evidence type="ECO:0000313" key="3">
    <source>
        <dbReference type="Proteomes" id="UP000033648"/>
    </source>
</evidence>
<dbReference type="SUPFAM" id="SSF53850">
    <property type="entry name" value="Periplasmic binding protein-like II"/>
    <property type="match status" value="1"/>
</dbReference>
<dbReference type="InterPro" id="IPR050490">
    <property type="entry name" value="Bact_solute-bd_prot1"/>
</dbReference>
<dbReference type="OrthoDB" id="8317736at2"/>
<sequence>MKQSGKLIAAIASTAMLLGASACGSQPGNSSGSKAEGANVTTWAMTDAPWNPVKDAFKEWNKDHKDAQISEESFANDAYKEKIRTAVGSGNAPTFFPSWGGSPLTDYTKSEAITDLTPELKTDIQSKVLDSVSAEGFRDGKLYAVPTGQAQPVLLFYNKKVLKEAGIDSAPQTWDELVADVSALKAAGKTPISLAGGSKWPYLMWAAYLVDRIGGPEVFNNVLKGKKDAWSDPAVTKAMGMIQELVKAGAFGDSYQSLTADDRKDTALITTGQAGFELMGSWVYSDLISISKDFTAKDLGYAPFPTVKDGKGDPNDLTGNLSSYWQLSSKASKEQKKTFVDFIKTKNYSDTMVDAMLKQGQVPPVKNIESKIKAADDGSGYYPWLYQAVKKAPHYQLSWDVALPSEQGQAILNNLEQVFLNTMSPDQFVSAMNKTIK</sequence>
<dbReference type="EMBL" id="JWME01000014">
    <property type="protein sequence ID" value="KJY49004.1"/>
    <property type="molecule type" value="Genomic_DNA"/>
</dbReference>
<dbReference type="Pfam" id="PF01547">
    <property type="entry name" value="SBP_bac_1"/>
    <property type="match status" value="1"/>
</dbReference>
<protein>
    <submittedName>
        <fullName evidence="2">Sugar ABC superfamily ATP binding cassette transporter, sugar-binding protein</fullName>
    </submittedName>
</protein>
<reference evidence="2 3" key="1">
    <citation type="submission" date="2014-12" db="EMBL/GenBank/DDBJ databases">
        <title>Comparative genomics of the lactic acid bacteria isolated from the honey bee gut.</title>
        <authorList>
            <person name="Ellegaard K.M."/>
            <person name="Tamarit D."/>
            <person name="Javelind E."/>
            <person name="Olofsson T."/>
            <person name="Andersson S.G."/>
            <person name="Vasquez A."/>
        </authorList>
    </citation>
    <scope>NUCLEOTIDE SEQUENCE [LARGE SCALE GENOMIC DNA]</scope>
    <source>
        <strain evidence="2 3">Bin2</strain>
    </source>
</reference>
<feature type="chain" id="PRO_5038858948" evidence="1">
    <location>
        <begin position="23"/>
        <end position="437"/>
    </location>
</feature>
<dbReference type="PATRIC" id="fig|1684.4.peg.1669"/>
<evidence type="ECO:0000256" key="1">
    <source>
        <dbReference type="SAM" id="SignalP"/>
    </source>
</evidence>
<dbReference type="PANTHER" id="PTHR43649:SF14">
    <property type="entry name" value="BLR3389 PROTEIN"/>
    <property type="match status" value="1"/>
</dbReference>
<comment type="caution">
    <text evidence="2">The sequence shown here is derived from an EMBL/GenBank/DDBJ whole genome shotgun (WGS) entry which is preliminary data.</text>
</comment>
<proteinExistence type="predicted"/>
<organism evidence="2 3">
    <name type="scientific">Bifidobacterium asteroides</name>
    <dbReference type="NCBI Taxonomy" id="1684"/>
    <lineage>
        <taxon>Bacteria</taxon>
        <taxon>Bacillati</taxon>
        <taxon>Actinomycetota</taxon>
        <taxon>Actinomycetes</taxon>
        <taxon>Bifidobacteriales</taxon>
        <taxon>Bifidobacteriaceae</taxon>
        <taxon>Bifidobacterium</taxon>
    </lineage>
</organism>
<dbReference type="PROSITE" id="PS51257">
    <property type="entry name" value="PROKAR_LIPOPROTEIN"/>
    <property type="match status" value="1"/>
</dbReference>
<gene>
    <name evidence="2" type="ORF">JF69_15510</name>
</gene>
<name>A0A0F4KSP5_9BIFI</name>
<dbReference type="PANTHER" id="PTHR43649">
    <property type="entry name" value="ARABINOSE-BINDING PROTEIN-RELATED"/>
    <property type="match status" value="1"/>
</dbReference>